<accession>A0A1B0DRA9</accession>
<keyword evidence="2" id="KW-1185">Reference proteome</keyword>
<sequence length="82" mass="9391">MLNKKKKLECGRDFGRPSRPHNVCEYFEGLSIKPPNTIIILPFIEGFEKVSIHLIFILMRIRFCKGVLVYSVLGSPEKSVDP</sequence>
<dbReference type="EMBL" id="AJVK01009001">
    <property type="status" value="NOT_ANNOTATED_CDS"/>
    <property type="molecule type" value="Genomic_DNA"/>
</dbReference>
<organism evidence="1 2">
    <name type="scientific">Phlebotomus papatasi</name>
    <name type="common">Sandfly</name>
    <dbReference type="NCBI Taxonomy" id="29031"/>
    <lineage>
        <taxon>Eukaryota</taxon>
        <taxon>Metazoa</taxon>
        <taxon>Ecdysozoa</taxon>
        <taxon>Arthropoda</taxon>
        <taxon>Hexapoda</taxon>
        <taxon>Insecta</taxon>
        <taxon>Pterygota</taxon>
        <taxon>Neoptera</taxon>
        <taxon>Endopterygota</taxon>
        <taxon>Diptera</taxon>
        <taxon>Nematocera</taxon>
        <taxon>Psychodoidea</taxon>
        <taxon>Psychodidae</taxon>
        <taxon>Phlebotomus</taxon>
        <taxon>Phlebotomus</taxon>
    </lineage>
</organism>
<proteinExistence type="predicted"/>
<reference evidence="1" key="1">
    <citation type="submission" date="2022-08" db="UniProtKB">
        <authorList>
            <consortium name="EnsemblMetazoa"/>
        </authorList>
    </citation>
    <scope>IDENTIFICATION</scope>
    <source>
        <strain evidence="1">Israel</strain>
    </source>
</reference>
<name>A0A1B0DRA9_PHLPP</name>
<dbReference type="EMBL" id="AJVK01009000">
    <property type="status" value="NOT_ANNOTATED_CDS"/>
    <property type="molecule type" value="Genomic_DNA"/>
</dbReference>
<dbReference type="VEuPathDB" id="VectorBase:PPAI011092"/>
<dbReference type="AlphaFoldDB" id="A0A1B0DRA9"/>
<evidence type="ECO:0000313" key="1">
    <source>
        <dbReference type="EnsemblMetazoa" id="PPAI011092-PA"/>
    </source>
</evidence>
<dbReference type="Proteomes" id="UP000092462">
    <property type="component" value="Unassembled WGS sequence"/>
</dbReference>
<dbReference type="EnsemblMetazoa" id="PPAI011092-RA">
    <property type="protein sequence ID" value="PPAI011092-PA"/>
    <property type="gene ID" value="PPAI011092"/>
</dbReference>
<evidence type="ECO:0000313" key="2">
    <source>
        <dbReference type="Proteomes" id="UP000092462"/>
    </source>
</evidence>
<protein>
    <submittedName>
        <fullName evidence="1">Uncharacterized protein</fullName>
    </submittedName>
</protein>